<evidence type="ECO:0000313" key="8">
    <source>
        <dbReference type="Proteomes" id="UP001345013"/>
    </source>
</evidence>
<dbReference type="Pfam" id="PF01902">
    <property type="entry name" value="Diphthami_syn_2"/>
    <property type="match status" value="1"/>
</dbReference>
<dbReference type="CDD" id="cd01994">
    <property type="entry name" value="AANH_PF0828-like"/>
    <property type="match status" value="1"/>
</dbReference>
<sequence length="835" mass="89684">MSLNVIGLVSGGKDSLFSLAHCVKNGHNVVALANLYPRVEGGDDDDGEGSDLNSFMYQTVGHTIVPLYAKALGVPLYRRAIRGTARQTGRYYDTSNTSTEPDETEDMYLLIQDVLRHQPEANALNAGAILSTYQRTRVESVAIRLGLTPLAYLWQYPALPPPSSRIDSLTGLLDDMDAAHCDARIIKIASGGIRNKLLFANVAAPATGARLVSGLARFFTDEGQEFALRGAVIGEGGEYETLALDGPGPLWKKRIEVDFTGSFEAEGGATYATFGRAGIVDKTDSGHVDVLLPNLLDKRFTAVQIFNLTFPKSGLSPSQQLEHTIDMIPPMLNDLCHILNLDRDSLTLQHIASTTLLLRSIDNFGLLNQIYAAKMWPKGLPNPPSRVTIAAPLPQDTHVSLSVVLDLDGSASERRKGLHVQSLSYWAPANIGPYSQAISTPVLLPQNTASHSLNQSTRAGSRTPIEIVHMAGQIPLVPASMALLARPFSEQAVLALQHLWRVGQERSVDLWAGAGVAYLAHPDNNAASDRDARMLNRVREAARIWGVAHQVNEKGIEADGGTEAGAAGTDEEDEDIDLWDLQQRNRGFGAAAVATLTVGEHLHVLPSRMVFESAGPGGPPSAVSVSASNKLVIPIFIAAEVAGLPRNAPVEWWSTGIAGLATHAGKQQCRVWRISRNIGKVASLSGIAIEHIGHHEAGDEDENDDAGAGLPPQQNSISFFFTLLTRPQLDGSLPVDLPRTPNDLRPTLFEDDRASMTCETVTAQSFLNLSCPPDARASLEKVPLIQQATLVPCSHVWASNAKTTDDGEATATGDPNEDAPEEVAAAIILRIDAYS</sequence>
<reference evidence="7 8" key="1">
    <citation type="submission" date="2023-08" db="EMBL/GenBank/DDBJ databases">
        <title>Black Yeasts Isolated from many extreme environments.</title>
        <authorList>
            <person name="Coleine C."/>
            <person name="Stajich J.E."/>
            <person name="Selbmann L."/>
        </authorList>
    </citation>
    <scope>NUCLEOTIDE SEQUENCE [LARGE SCALE GENOMIC DNA]</scope>
    <source>
        <strain evidence="7 8">CCFEE 5885</strain>
    </source>
</reference>
<proteinExistence type="predicted"/>
<dbReference type="Gene3D" id="3.90.1490.10">
    <property type="entry name" value="putative n-type atp pyrophosphatase, domain 2"/>
    <property type="match status" value="1"/>
</dbReference>
<keyword evidence="8" id="KW-1185">Reference proteome</keyword>
<dbReference type="EC" id="6.3.1.14" evidence="1"/>
<dbReference type="PANTHER" id="PTHR12196:SF2">
    <property type="entry name" value="DIPHTHINE--AMMONIA LIGASE"/>
    <property type="match status" value="1"/>
</dbReference>
<evidence type="ECO:0000256" key="3">
    <source>
        <dbReference type="ARBA" id="ARBA00029814"/>
    </source>
</evidence>
<dbReference type="InterPro" id="IPR002761">
    <property type="entry name" value="Diphthami_syn_dom"/>
</dbReference>
<evidence type="ECO:0000256" key="1">
    <source>
        <dbReference type="ARBA" id="ARBA00012089"/>
    </source>
</evidence>
<organism evidence="7 8">
    <name type="scientific">Lithohypha guttulata</name>
    <dbReference type="NCBI Taxonomy" id="1690604"/>
    <lineage>
        <taxon>Eukaryota</taxon>
        <taxon>Fungi</taxon>
        <taxon>Dikarya</taxon>
        <taxon>Ascomycota</taxon>
        <taxon>Pezizomycotina</taxon>
        <taxon>Eurotiomycetes</taxon>
        <taxon>Chaetothyriomycetidae</taxon>
        <taxon>Chaetothyriales</taxon>
        <taxon>Trichomeriaceae</taxon>
        <taxon>Lithohypha</taxon>
    </lineage>
</organism>
<evidence type="ECO:0000256" key="2">
    <source>
        <dbReference type="ARBA" id="ARBA00018426"/>
    </source>
</evidence>
<dbReference type="EMBL" id="JAVRRG010000016">
    <property type="protein sequence ID" value="KAK5097799.1"/>
    <property type="molecule type" value="Genomic_DNA"/>
</dbReference>
<dbReference type="Gene3D" id="3.30.1330.40">
    <property type="entry name" value="RutC-like"/>
    <property type="match status" value="1"/>
</dbReference>
<evidence type="ECO:0000256" key="5">
    <source>
        <dbReference type="ARBA" id="ARBA00048108"/>
    </source>
</evidence>
<dbReference type="InterPro" id="IPR030662">
    <property type="entry name" value="DPH6/MJ0570"/>
</dbReference>
<dbReference type="SUPFAM" id="SSF55298">
    <property type="entry name" value="YjgF-like"/>
    <property type="match status" value="1"/>
</dbReference>
<dbReference type="PANTHER" id="PTHR12196">
    <property type="entry name" value="DOMAIN OF UNKNOWN FUNCTION 71 DUF71 -CONTAINING PROTEIN"/>
    <property type="match status" value="1"/>
</dbReference>
<evidence type="ECO:0000313" key="7">
    <source>
        <dbReference type="EMBL" id="KAK5097799.1"/>
    </source>
</evidence>
<feature type="domain" description="Diphthamide synthase" evidence="6">
    <location>
        <begin position="5"/>
        <end position="155"/>
    </location>
</feature>
<dbReference type="InterPro" id="IPR035959">
    <property type="entry name" value="RutC-like_sf"/>
</dbReference>
<evidence type="ECO:0000256" key="4">
    <source>
        <dbReference type="ARBA" id="ARBA00031552"/>
    </source>
</evidence>
<protein>
    <recommendedName>
        <fullName evidence="2">Diphthine--ammonia ligase</fullName>
        <ecNumber evidence="1">6.3.1.14</ecNumber>
    </recommendedName>
    <alternativeName>
        <fullName evidence="3">Diphthamide synthase</fullName>
    </alternativeName>
    <alternativeName>
        <fullName evidence="4">Diphthamide synthetase</fullName>
    </alternativeName>
</protein>
<evidence type="ECO:0000259" key="6">
    <source>
        <dbReference type="Pfam" id="PF01902"/>
    </source>
</evidence>
<dbReference type="NCBIfam" id="TIGR00290">
    <property type="entry name" value="MJ0570_dom"/>
    <property type="match status" value="1"/>
</dbReference>
<dbReference type="InterPro" id="IPR014729">
    <property type="entry name" value="Rossmann-like_a/b/a_fold"/>
</dbReference>
<dbReference type="SUPFAM" id="SSF52402">
    <property type="entry name" value="Adenine nucleotide alpha hydrolases-like"/>
    <property type="match status" value="1"/>
</dbReference>
<accession>A0ABR0KIZ8</accession>
<dbReference type="Gene3D" id="3.40.50.620">
    <property type="entry name" value="HUPs"/>
    <property type="match status" value="1"/>
</dbReference>
<comment type="caution">
    <text evidence="7">The sequence shown here is derived from an EMBL/GenBank/DDBJ whole genome shotgun (WGS) entry which is preliminary data.</text>
</comment>
<gene>
    <name evidence="7" type="ORF">LTR24_002055</name>
</gene>
<name>A0ABR0KIZ8_9EURO</name>
<comment type="catalytic activity">
    <reaction evidence="5">
        <text>diphthine-[translation elongation factor 2] + NH4(+) + ATP = diphthamide-[translation elongation factor 2] + AMP + diphosphate + H(+)</text>
        <dbReference type="Rhea" id="RHEA:19753"/>
        <dbReference type="Rhea" id="RHEA-COMP:10172"/>
        <dbReference type="Rhea" id="RHEA-COMP:10174"/>
        <dbReference type="ChEBI" id="CHEBI:15378"/>
        <dbReference type="ChEBI" id="CHEBI:16692"/>
        <dbReference type="ChEBI" id="CHEBI:28938"/>
        <dbReference type="ChEBI" id="CHEBI:30616"/>
        <dbReference type="ChEBI" id="CHEBI:33019"/>
        <dbReference type="ChEBI" id="CHEBI:82696"/>
        <dbReference type="ChEBI" id="CHEBI:456215"/>
        <dbReference type="EC" id="6.3.1.14"/>
    </reaction>
</comment>
<dbReference type="Proteomes" id="UP001345013">
    <property type="component" value="Unassembled WGS sequence"/>
</dbReference>